<evidence type="ECO:0000313" key="3">
    <source>
        <dbReference type="Proteomes" id="UP000050761"/>
    </source>
</evidence>
<proteinExistence type="predicted"/>
<evidence type="ECO:0000313" key="4">
    <source>
        <dbReference type="WBParaSite" id="HPBE_0000140801-mRNA-1"/>
    </source>
</evidence>
<sequence>MIVAAIYIGLPLVPFRRRDIVFASGFLLYLVTLAATCAVPNGAVISPNCEKVKSSGGSHIDDCDVSVQLVFCFMIVLISYCRRAFETNEKGSSNASLMPSSLRQSQQVPTSPYSFFLCSYWAQHFARRSSSVQLQPYWAEAAVAQQTKQKRCDDYHFAPTMVRKAEAEGNKK</sequence>
<reference evidence="4" key="2">
    <citation type="submission" date="2019-09" db="UniProtKB">
        <authorList>
            <consortium name="WormBaseParasite"/>
        </authorList>
    </citation>
    <scope>IDENTIFICATION</scope>
</reference>
<reference evidence="2 3" key="1">
    <citation type="submission" date="2018-11" db="EMBL/GenBank/DDBJ databases">
        <authorList>
            <consortium name="Pathogen Informatics"/>
        </authorList>
    </citation>
    <scope>NUCLEOTIDE SEQUENCE [LARGE SCALE GENOMIC DNA]</scope>
</reference>
<dbReference type="EMBL" id="UZAH01001532">
    <property type="protein sequence ID" value="VDO19791.1"/>
    <property type="molecule type" value="Genomic_DNA"/>
</dbReference>
<keyword evidence="1" id="KW-1133">Transmembrane helix</keyword>
<accession>A0A3P7TFG8</accession>
<dbReference type="Proteomes" id="UP000050761">
    <property type="component" value="Unassembled WGS sequence"/>
</dbReference>
<keyword evidence="1" id="KW-0472">Membrane</keyword>
<feature type="transmembrane region" description="Helical" evidence="1">
    <location>
        <begin position="20"/>
        <end position="45"/>
    </location>
</feature>
<dbReference type="AlphaFoldDB" id="A0A183F5G6"/>
<dbReference type="WBParaSite" id="HPBE_0000140801-mRNA-1">
    <property type="protein sequence ID" value="HPBE_0000140801-mRNA-1"/>
    <property type="gene ID" value="HPBE_0000140801"/>
</dbReference>
<name>A0A183F5G6_HELPZ</name>
<keyword evidence="3" id="KW-1185">Reference proteome</keyword>
<protein>
    <submittedName>
        <fullName evidence="4">Neur_chan_memb domain-containing protein</fullName>
    </submittedName>
</protein>
<organism evidence="3 4">
    <name type="scientific">Heligmosomoides polygyrus</name>
    <name type="common">Parasitic roundworm</name>
    <dbReference type="NCBI Taxonomy" id="6339"/>
    <lineage>
        <taxon>Eukaryota</taxon>
        <taxon>Metazoa</taxon>
        <taxon>Ecdysozoa</taxon>
        <taxon>Nematoda</taxon>
        <taxon>Chromadorea</taxon>
        <taxon>Rhabditida</taxon>
        <taxon>Rhabditina</taxon>
        <taxon>Rhabditomorpha</taxon>
        <taxon>Strongyloidea</taxon>
        <taxon>Heligmosomidae</taxon>
        <taxon>Heligmosomoides</taxon>
    </lineage>
</organism>
<feature type="transmembrane region" description="Helical" evidence="1">
    <location>
        <begin position="65"/>
        <end position="81"/>
    </location>
</feature>
<gene>
    <name evidence="2" type="ORF">HPBE_LOCUS1409</name>
</gene>
<keyword evidence="1" id="KW-0812">Transmembrane</keyword>
<accession>A0A183F5G6</accession>
<evidence type="ECO:0000256" key="1">
    <source>
        <dbReference type="SAM" id="Phobius"/>
    </source>
</evidence>
<dbReference type="OrthoDB" id="10456228at2759"/>
<evidence type="ECO:0000313" key="2">
    <source>
        <dbReference type="EMBL" id="VDO19791.1"/>
    </source>
</evidence>